<protein>
    <submittedName>
        <fullName evidence="1">Uncharacterized protein</fullName>
    </submittedName>
</protein>
<dbReference type="AlphaFoldDB" id="A0A5M8P2Z3"/>
<evidence type="ECO:0000313" key="2">
    <source>
        <dbReference type="Proteomes" id="UP000324575"/>
    </source>
</evidence>
<gene>
    <name evidence="1" type="ORF">EZS26_000993</name>
</gene>
<proteinExistence type="predicted"/>
<sequence>MVTTYSEEEILSIIGNNRQSENYEREKYKEEQGELFFQFESIEDILRDFDEWKEQYDLEVDKIIDANFWSAL</sequence>
<comment type="caution">
    <text evidence="1">The sequence shown here is derived from an EMBL/GenBank/DDBJ whole genome shotgun (WGS) entry which is preliminary data.</text>
</comment>
<name>A0A5M8P2Z3_9BACT</name>
<accession>A0A5M8P2Z3</accession>
<dbReference type="EMBL" id="SNRX01000005">
    <property type="protein sequence ID" value="KAA6302823.1"/>
    <property type="molecule type" value="Genomic_DNA"/>
</dbReference>
<evidence type="ECO:0000313" key="1">
    <source>
        <dbReference type="EMBL" id="KAA6302823.1"/>
    </source>
</evidence>
<organism evidence="1 2">
    <name type="scientific">Candidatus Ordinivivax streblomastigis</name>
    <dbReference type="NCBI Taxonomy" id="2540710"/>
    <lineage>
        <taxon>Bacteria</taxon>
        <taxon>Pseudomonadati</taxon>
        <taxon>Bacteroidota</taxon>
        <taxon>Bacteroidia</taxon>
        <taxon>Bacteroidales</taxon>
        <taxon>Candidatus Ordinivivax</taxon>
    </lineage>
</organism>
<reference evidence="1 2" key="1">
    <citation type="submission" date="2019-03" db="EMBL/GenBank/DDBJ databases">
        <title>Single cell metagenomics reveals metabolic interactions within the superorganism composed of flagellate Streblomastix strix and complex community of Bacteroidetes bacteria on its surface.</title>
        <authorList>
            <person name="Treitli S.C."/>
            <person name="Kolisko M."/>
            <person name="Husnik F."/>
            <person name="Keeling P."/>
            <person name="Hampl V."/>
        </authorList>
    </citation>
    <scope>NUCLEOTIDE SEQUENCE [LARGE SCALE GENOMIC DNA]</scope>
    <source>
        <strain evidence="1">St1</strain>
    </source>
</reference>
<dbReference type="Proteomes" id="UP000324575">
    <property type="component" value="Unassembled WGS sequence"/>
</dbReference>